<reference evidence="3" key="1">
    <citation type="submission" date="2015-09" db="EMBL/GenBank/DDBJ databases">
        <authorList>
            <consortium name="Pathogen Informatics"/>
        </authorList>
    </citation>
    <scope>NUCLEOTIDE SEQUENCE [LARGE SCALE GENOMIC DNA]</scope>
    <source>
        <strain evidence="3">Lake Konstanz</strain>
    </source>
</reference>
<feature type="domain" description="Arrestin-like N-terminal" evidence="1">
    <location>
        <begin position="22"/>
        <end position="159"/>
    </location>
</feature>
<evidence type="ECO:0000313" key="2">
    <source>
        <dbReference type="EMBL" id="CUG60801.1"/>
    </source>
</evidence>
<dbReference type="VEuPathDB" id="TriTrypDB:BSAL_82065"/>
<dbReference type="InterPro" id="IPR014756">
    <property type="entry name" value="Ig_E-set"/>
</dbReference>
<dbReference type="InterPro" id="IPR011021">
    <property type="entry name" value="Arrestin-like_N"/>
</dbReference>
<gene>
    <name evidence="2" type="ORF">BSAL_82065</name>
</gene>
<dbReference type="SUPFAM" id="SSF81296">
    <property type="entry name" value="E set domains"/>
    <property type="match status" value="2"/>
</dbReference>
<dbReference type="Pfam" id="PF00339">
    <property type="entry name" value="Arrestin_N"/>
    <property type="match status" value="1"/>
</dbReference>
<keyword evidence="3" id="KW-1185">Reference proteome</keyword>
<protein>
    <submittedName>
        <fullName evidence="2">Arrestin-like protein, putative</fullName>
    </submittedName>
</protein>
<dbReference type="EMBL" id="CYKH01000899">
    <property type="protein sequence ID" value="CUG60801.1"/>
    <property type="molecule type" value="Genomic_DNA"/>
</dbReference>
<dbReference type="Gene3D" id="2.60.40.640">
    <property type="match status" value="2"/>
</dbReference>
<organism evidence="2 3">
    <name type="scientific">Bodo saltans</name>
    <name type="common">Flagellated protozoan</name>
    <dbReference type="NCBI Taxonomy" id="75058"/>
    <lineage>
        <taxon>Eukaryota</taxon>
        <taxon>Discoba</taxon>
        <taxon>Euglenozoa</taxon>
        <taxon>Kinetoplastea</taxon>
        <taxon>Metakinetoplastina</taxon>
        <taxon>Eubodonida</taxon>
        <taxon>Bodonidae</taxon>
        <taxon>Bodo</taxon>
    </lineage>
</organism>
<sequence length="403" mass="43124">MGLFDTFRVKDEKIELHTPAVYAGMLVRGVFSFATTSTVPIRAIRVKLSGRERTHIQQSSGSGKSRRTHHYYGTTILHKELFTISGDAKLTPSDSSSELPAGEYAIPFEFYLPHGLPSSGRASQGANYAIVEYQVKGYIDIPNGPDPKARAALQVLSTMPVGQYMTRGIGGTAEPITATIHCCCCSKGSVTFNASSDKNIVSLDRPDPVTVTVTIDNSLGEEPVNSITVAFENRTTFTAAAHKRCAILRMSSLRHEIVVPKGQKQSVTVVVPTLASPAEASAIHPSMVGKLIQSQWVVATELDIPYASDPIIAFPIVVTPRLDETNQAPPLDWSHNNYPELSKGQLKEYAYLVPPAMENFARGLELAPRVTGGAPPAPYGGRIACGQGGAAYAAPVAVGGGLY</sequence>
<dbReference type="GO" id="GO:0015031">
    <property type="term" value="P:protein transport"/>
    <property type="evidence" value="ECO:0007669"/>
    <property type="project" value="TreeGrafter"/>
</dbReference>
<dbReference type="PANTHER" id="PTHR11188:SF17">
    <property type="entry name" value="FI21816P1"/>
    <property type="match status" value="1"/>
</dbReference>
<name>A0A0S4J5T9_BODSA</name>
<dbReference type="GO" id="GO:0005737">
    <property type="term" value="C:cytoplasm"/>
    <property type="evidence" value="ECO:0007669"/>
    <property type="project" value="TreeGrafter"/>
</dbReference>
<evidence type="ECO:0000259" key="1">
    <source>
        <dbReference type="Pfam" id="PF00339"/>
    </source>
</evidence>
<dbReference type="InterPro" id="IPR050357">
    <property type="entry name" value="Arrestin_domain-protein"/>
</dbReference>
<accession>A0A0S4J5T9</accession>
<dbReference type="Proteomes" id="UP000051952">
    <property type="component" value="Unassembled WGS sequence"/>
</dbReference>
<dbReference type="OMA" id="RERTHIQ"/>
<dbReference type="OrthoDB" id="2333384at2759"/>
<dbReference type="PANTHER" id="PTHR11188">
    <property type="entry name" value="ARRESTIN DOMAIN CONTAINING PROTEIN"/>
    <property type="match status" value="1"/>
</dbReference>
<dbReference type="InterPro" id="IPR014752">
    <property type="entry name" value="Arrestin-like_C"/>
</dbReference>
<evidence type="ECO:0000313" key="3">
    <source>
        <dbReference type="Proteomes" id="UP000051952"/>
    </source>
</evidence>
<dbReference type="AlphaFoldDB" id="A0A0S4J5T9"/>
<proteinExistence type="predicted"/>